<evidence type="ECO:0000313" key="1">
    <source>
        <dbReference type="EMBL" id="TCZ63263.1"/>
    </source>
</evidence>
<dbReference type="OrthoDB" id="8780712at2"/>
<proteinExistence type="predicted"/>
<accession>A0A4R4DQA7</accession>
<protein>
    <submittedName>
        <fullName evidence="1">DUF2783 domain-containing protein</fullName>
    </submittedName>
</protein>
<reference evidence="1 2" key="1">
    <citation type="submission" date="2019-03" db="EMBL/GenBank/DDBJ databases">
        <title>Paracraurococcus aquatilis NE82 genome sequence.</title>
        <authorList>
            <person name="Zhao Y."/>
            <person name="Du Z."/>
        </authorList>
    </citation>
    <scope>NUCLEOTIDE SEQUENCE [LARGE SCALE GENOMIC DNA]</scope>
    <source>
        <strain evidence="1 2">NE82</strain>
    </source>
</reference>
<organism evidence="1 2">
    <name type="scientific">Roseicella aquatilis</name>
    <dbReference type="NCBI Taxonomy" id="2527868"/>
    <lineage>
        <taxon>Bacteria</taxon>
        <taxon>Pseudomonadati</taxon>
        <taxon>Pseudomonadota</taxon>
        <taxon>Alphaproteobacteria</taxon>
        <taxon>Acetobacterales</taxon>
        <taxon>Roseomonadaceae</taxon>
        <taxon>Roseicella</taxon>
    </lineage>
</organism>
<sequence>MLPKILTNAQLEEVYDRIAEALDAVPAERRQLFLAKLALALANLLGDPAKVAQALEAAARDLD</sequence>
<comment type="caution">
    <text evidence="1">The sequence shown here is derived from an EMBL/GenBank/DDBJ whole genome shotgun (WGS) entry which is preliminary data.</text>
</comment>
<evidence type="ECO:0000313" key="2">
    <source>
        <dbReference type="Proteomes" id="UP000295023"/>
    </source>
</evidence>
<gene>
    <name evidence="1" type="ORF">EXY23_10570</name>
</gene>
<dbReference type="Proteomes" id="UP000295023">
    <property type="component" value="Unassembled WGS sequence"/>
</dbReference>
<dbReference type="EMBL" id="SKBM01000008">
    <property type="protein sequence ID" value="TCZ63263.1"/>
    <property type="molecule type" value="Genomic_DNA"/>
</dbReference>
<keyword evidence="2" id="KW-1185">Reference proteome</keyword>
<name>A0A4R4DQA7_9PROT</name>
<dbReference type="RefSeq" id="WP_132288214.1">
    <property type="nucleotide sequence ID" value="NZ_SKBM01000008.1"/>
</dbReference>
<dbReference type="AlphaFoldDB" id="A0A4R4DQA7"/>